<dbReference type="OrthoDB" id="5905540at2"/>
<dbReference type="KEGG" id="vga:BSQ33_07440"/>
<proteinExistence type="predicted"/>
<evidence type="ECO:0000313" key="2">
    <source>
        <dbReference type="Proteomes" id="UP000196708"/>
    </source>
</evidence>
<dbReference type="EMBL" id="CP018835">
    <property type="protein sequence ID" value="ASA55550.1"/>
    <property type="molecule type" value="Genomic_DNA"/>
</dbReference>
<organism evidence="1 2">
    <name type="scientific">Vibrio gazogenes</name>
    <dbReference type="NCBI Taxonomy" id="687"/>
    <lineage>
        <taxon>Bacteria</taxon>
        <taxon>Pseudomonadati</taxon>
        <taxon>Pseudomonadota</taxon>
        <taxon>Gammaproteobacteria</taxon>
        <taxon>Vibrionales</taxon>
        <taxon>Vibrionaceae</taxon>
        <taxon>Vibrio</taxon>
    </lineage>
</organism>
<accession>A0A1Z2SEE1</accession>
<protein>
    <submittedName>
        <fullName evidence="1">Uncharacterized protein</fullName>
    </submittedName>
</protein>
<dbReference type="AlphaFoldDB" id="A0A1Z2SEE1"/>
<dbReference type="Proteomes" id="UP000196708">
    <property type="component" value="Chromosome 1"/>
</dbReference>
<name>A0A1Z2SEE1_VIBGA</name>
<gene>
    <name evidence="1" type="ORF">BSQ33_07440</name>
</gene>
<reference evidence="1 2" key="1">
    <citation type="submission" date="2016-12" db="EMBL/GenBank/DDBJ databases">
        <authorList>
            <person name="Song W.-J."/>
            <person name="Kurnit D.M."/>
        </authorList>
    </citation>
    <scope>NUCLEOTIDE SEQUENCE [LARGE SCALE GENOMIC DNA]</scope>
    <source>
        <strain evidence="1 2">ATCC 43942</strain>
    </source>
</reference>
<evidence type="ECO:0000313" key="1">
    <source>
        <dbReference type="EMBL" id="ASA55550.1"/>
    </source>
</evidence>
<sequence length="59" mass="7003">MEENMPPEFSLTQKAREYLMDCQAHCMDADQKELCDVILYINNLLTCEVARLMQEYQIE</sequence>